<dbReference type="AlphaFoldDB" id="A0A949NHW1"/>
<comment type="pathway">
    <text evidence="1">Purine metabolism; ppGpp biosynthesis; ppGpp from GTP: step 1/2.</text>
</comment>
<dbReference type="CDD" id="cd05399">
    <property type="entry name" value="NT_Rel-Spo_like"/>
    <property type="match status" value="1"/>
</dbReference>
<dbReference type="Pfam" id="PF04607">
    <property type="entry name" value="RelA_SpoT"/>
    <property type="match status" value="1"/>
</dbReference>
<keyword evidence="4" id="KW-1185">Reference proteome</keyword>
<evidence type="ECO:0000313" key="4">
    <source>
        <dbReference type="Proteomes" id="UP000712157"/>
    </source>
</evidence>
<accession>A0A949NHW1</accession>
<dbReference type="InterPro" id="IPR007685">
    <property type="entry name" value="RelA_SpoT"/>
</dbReference>
<dbReference type="EMBL" id="JAHQCW010000045">
    <property type="protein sequence ID" value="MBU9738918.1"/>
    <property type="molecule type" value="Genomic_DNA"/>
</dbReference>
<sequence>METGINVSSIASDLREYEDFIQPYEDAVSIVQVWLETLDKDFQRRHKHNPIHSMQSRIKTLNSIVGKLDRKGIPVSFEAAKDYLTDIAGIRVICFYVQDVYTIVNILKKQMDIIMIKEKDYIEEPKKNGYRSYHLVLGVTVYHAEGKQYYPVEIQIRTLAMDFWASMEHQLCYKAVRDDKTLLSKELKECSLLLEEIEGRMERFYDPEAEREG</sequence>
<dbReference type="PANTHER" id="PTHR47837">
    <property type="entry name" value="GTP PYROPHOSPHOKINASE YJBM"/>
    <property type="match status" value="1"/>
</dbReference>
<comment type="caution">
    <text evidence="3">The sequence shown here is derived from an EMBL/GenBank/DDBJ whole genome shotgun (WGS) entry which is preliminary data.</text>
</comment>
<reference evidence="3" key="1">
    <citation type="submission" date="2021-06" db="EMBL/GenBank/DDBJ databases">
        <title>Description of novel taxa of the family Lachnospiraceae.</title>
        <authorList>
            <person name="Chaplin A.V."/>
            <person name="Sokolova S.R."/>
            <person name="Pikina A.P."/>
            <person name="Korzhanova M."/>
            <person name="Belova V."/>
            <person name="Korostin D."/>
            <person name="Efimov B.A."/>
        </authorList>
    </citation>
    <scope>NUCLEOTIDE SEQUENCE</scope>
    <source>
        <strain evidence="3">ASD5720</strain>
    </source>
</reference>
<dbReference type="GO" id="GO:0015969">
    <property type="term" value="P:guanosine tetraphosphate metabolic process"/>
    <property type="evidence" value="ECO:0007669"/>
    <property type="project" value="InterPro"/>
</dbReference>
<dbReference type="RefSeq" id="WP_158344419.1">
    <property type="nucleotide sequence ID" value="NZ_JAHQCW010000045.1"/>
</dbReference>
<dbReference type="SUPFAM" id="SSF81301">
    <property type="entry name" value="Nucleotidyltransferase"/>
    <property type="match status" value="1"/>
</dbReference>
<evidence type="ECO:0000259" key="2">
    <source>
        <dbReference type="SMART" id="SM00954"/>
    </source>
</evidence>
<feature type="domain" description="RelA/SpoT" evidence="2">
    <location>
        <begin position="56"/>
        <end position="179"/>
    </location>
</feature>
<proteinExistence type="predicted"/>
<dbReference type="Proteomes" id="UP000712157">
    <property type="component" value="Unassembled WGS sequence"/>
</dbReference>
<dbReference type="Gene3D" id="1.10.287.860">
    <property type="entry name" value="Nucleotidyltransferase"/>
    <property type="match status" value="1"/>
</dbReference>
<dbReference type="InterPro" id="IPR043519">
    <property type="entry name" value="NT_sf"/>
</dbReference>
<name>A0A949NHW1_9FIRM</name>
<organism evidence="3 4">
    <name type="scientific">Diplocloster agilis</name>
    <dbReference type="NCBI Taxonomy" id="2850323"/>
    <lineage>
        <taxon>Bacteria</taxon>
        <taxon>Bacillati</taxon>
        <taxon>Bacillota</taxon>
        <taxon>Clostridia</taxon>
        <taxon>Lachnospirales</taxon>
        <taxon>Lachnospiraceae</taxon>
        <taxon>Diplocloster</taxon>
    </lineage>
</organism>
<evidence type="ECO:0000313" key="3">
    <source>
        <dbReference type="EMBL" id="MBU9738918.1"/>
    </source>
</evidence>
<protein>
    <submittedName>
        <fullName evidence="3">(P)ppGpp synthetase</fullName>
    </submittedName>
</protein>
<gene>
    <name evidence="3" type="ORF">KTH89_20490</name>
</gene>
<dbReference type="Gene3D" id="3.30.460.10">
    <property type="entry name" value="Beta Polymerase, domain 2"/>
    <property type="match status" value="1"/>
</dbReference>
<evidence type="ECO:0000256" key="1">
    <source>
        <dbReference type="ARBA" id="ARBA00004976"/>
    </source>
</evidence>
<dbReference type="SMART" id="SM00954">
    <property type="entry name" value="RelA_SpoT"/>
    <property type="match status" value="1"/>
</dbReference>
<dbReference type="InterPro" id="IPR052366">
    <property type="entry name" value="GTP_Pyrophosphokinase"/>
</dbReference>
<dbReference type="PANTHER" id="PTHR47837:SF2">
    <property type="entry name" value="GTP PYROPHOSPHOKINASE YWAC"/>
    <property type="match status" value="1"/>
</dbReference>